<accession>A0ABM6T9B7</accession>
<feature type="transmembrane region" description="Helical" evidence="1">
    <location>
        <begin position="82"/>
        <end position="102"/>
    </location>
</feature>
<keyword evidence="3" id="KW-1185">Reference proteome</keyword>
<sequence length="150" mass="17204">MNIDELLNKYFEGTTSCEEERELRRFFKKDDIPEHLQIYHPLFAYLAQEAESRKDQKEVSEKENRSLEATHAPQSRLLHRTLYTLTGIAAGLLLFIGIAKTISLPSVAKNYVIIDGRCYTDKKLIEVKALEALQNAGFTDDDLSSLLFQH</sequence>
<dbReference type="Proteomes" id="UP000238304">
    <property type="component" value="Chromosome"/>
</dbReference>
<dbReference type="EMBL" id="CP027231">
    <property type="protein sequence ID" value="AVM53405.1"/>
    <property type="molecule type" value="Genomic_DNA"/>
</dbReference>
<gene>
    <name evidence="2" type="ORF">C4H11_11115</name>
</gene>
<keyword evidence="1" id="KW-1133">Transmembrane helix</keyword>
<proteinExistence type="predicted"/>
<dbReference type="RefSeq" id="WP_106042038.1">
    <property type="nucleotide sequence ID" value="NZ_CP027231.1"/>
</dbReference>
<name>A0ABM6T9B7_9BACE</name>
<evidence type="ECO:0000313" key="2">
    <source>
        <dbReference type="EMBL" id="AVM53405.1"/>
    </source>
</evidence>
<protein>
    <submittedName>
        <fullName evidence="2">Uncharacterized protein</fullName>
    </submittedName>
</protein>
<keyword evidence="1" id="KW-0812">Transmembrane</keyword>
<evidence type="ECO:0000313" key="3">
    <source>
        <dbReference type="Proteomes" id="UP000238304"/>
    </source>
</evidence>
<organism evidence="2 3">
    <name type="scientific">Bacteroides zoogleoformans</name>
    <dbReference type="NCBI Taxonomy" id="28119"/>
    <lineage>
        <taxon>Bacteria</taxon>
        <taxon>Pseudomonadati</taxon>
        <taxon>Bacteroidota</taxon>
        <taxon>Bacteroidia</taxon>
        <taxon>Bacteroidales</taxon>
        <taxon>Bacteroidaceae</taxon>
        <taxon>Bacteroides</taxon>
    </lineage>
</organism>
<keyword evidence="1" id="KW-0472">Membrane</keyword>
<evidence type="ECO:0000256" key="1">
    <source>
        <dbReference type="SAM" id="Phobius"/>
    </source>
</evidence>
<reference evidence="2 3" key="1">
    <citation type="submission" date="2018-02" db="EMBL/GenBank/DDBJ databases">
        <authorList>
            <person name="Holder M.E."/>
            <person name="Ajami N.J."/>
            <person name="Petrosino J.F."/>
        </authorList>
    </citation>
    <scope>NUCLEOTIDE SEQUENCE [LARGE SCALE GENOMIC DNA]</scope>
    <source>
        <strain evidence="2 3">ATCC 33285</strain>
    </source>
</reference>